<evidence type="ECO:0000313" key="8">
    <source>
        <dbReference type="EMBL" id="GMT15717.1"/>
    </source>
</evidence>
<comment type="subcellular location">
    <subcellularLocation>
        <location evidence="1">Membrane</location>
        <topology evidence="1">Single-pass type I membrane protein</topology>
    </subcellularLocation>
</comment>
<dbReference type="SUPFAM" id="SSF49899">
    <property type="entry name" value="Concanavalin A-like lectins/glucanases"/>
    <property type="match status" value="1"/>
</dbReference>
<dbReference type="CDD" id="cd07308">
    <property type="entry name" value="lectin_leg-like"/>
    <property type="match status" value="1"/>
</dbReference>
<feature type="non-terminal residue" evidence="8">
    <location>
        <position position="294"/>
    </location>
</feature>
<dbReference type="GO" id="GO:0005789">
    <property type="term" value="C:endoplasmic reticulum membrane"/>
    <property type="evidence" value="ECO:0007669"/>
    <property type="project" value="TreeGrafter"/>
</dbReference>
<reference evidence="8" key="1">
    <citation type="submission" date="2023-10" db="EMBL/GenBank/DDBJ databases">
        <title>Genome assembly of Pristionchus species.</title>
        <authorList>
            <person name="Yoshida K."/>
            <person name="Sommer R.J."/>
        </authorList>
    </citation>
    <scope>NUCLEOTIDE SEQUENCE</scope>
    <source>
        <strain evidence="8">RS5133</strain>
    </source>
</reference>
<dbReference type="PANTHER" id="PTHR12223:SF45">
    <property type="entry name" value="RE50040P"/>
    <property type="match status" value="1"/>
</dbReference>
<accession>A0AAV5VBZ4</accession>
<evidence type="ECO:0000259" key="7">
    <source>
        <dbReference type="PROSITE" id="PS51328"/>
    </source>
</evidence>
<sequence>SSSAFLHSRYNNLPASRLTLTQPYGQFLRHWDVQGKVTSTNDEIRLTPAIRGVTGAIWSKTRLDMKAFGLEMDFRLTSNDGLHAGRAAIWLVDRPTNGAAYGASSNFKGIGIVLDTFQSREPGASPFIGIIASDGTTVYSNGEDITLGRCKASGMVRADNHSEQLAETISVYVEYLGSVIRVFYKYPSGEWAYCTDAQAHIPSHFVLGVSAASGELPSRHDLLSLQVFEMEPSFEAAVEPDELRFETGEFIPRFDGNDDFVTTLFAFATGFIAIVLLFAAVLLWDYYNDYRLVT</sequence>
<evidence type="ECO:0000256" key="6">
    <source>
        <dbReference type="SAM" id="Phobius"/>
    </source>
</evidence>
<evidence type="ECO:0000256" key="1">
    <source>
        <dbReference type="ARBA" id="ARBA00004479"/>
    </source>
</evidence>
<dbReference type="Gene3D" id="2.60.120.200">
    <property type="match status" value="1"/>
</dbReference>
<keyword evidence="9" id="KW-1185">Reference proteome</keyword>
<evidence type="ECO:0000256" key="2">
    <source>
        <dbReference type="ARBA" id="ARBA00022692"/>
    </source>
</evidence>
<keyword evidence="3" id="KW-0732">Signal</keyword>
<evidence type="ECO:0000256" key="5">
    <source>
        <dbReference type="ARBA" id="ARBA00023136"/>
    </source>
</evidence>
<dbReference type="GO" id="GO:0006888">
    <property type="term" value="P:endoplasmic reticulum to Golgi vesicle-mediated transport"/>
    <property type="evidence" value="ECO:0007669"/>
    <property type="project" value="TreeGrafter"/>
</dbReference>
<keyword evidence="4 6" id="KW-1133">Transmembrane helix</keyword>
<dbReference type="EMBL" id="BTSY01000002">
    <property type="protein sequence ID" value="GMT15717.1"/>
    <property type="molecule type" value="Genomic_DNA"/>
</dbReference>
<dbReference type="Pfam" id="PF03388">
    <property type="entry name" value="Lectin_leg-like"/>
    <property type="match status" value="1"/>
</dbReference>
<keyword evidence="2 6" id="KW-0812">Transmembrane</keyword>
<feature type="transmembrane region" description="Helical" evidence="6">
    <location>
        <begin position="260"/>
        <end position="284"/>
    </location>
</feature>
<dbReference type="PROSITE" id="PS51328">
    <property type="entry name" value="L_LECTIN_LIKE"/>
    <property type="match status" value="1"/>
</dbReference>
<proteinExistence type="predicted"/>
<dbReference type="PANTHER" id="PTHR12223">
    <property type="entry name" value="VESICULAR MANNOSE-BINDING LECTIN"/>
    <property type="match status" value="1"/>
</dbReference>
<dbReference type="GO" id="GO:0030134">
    <property type="term" value="C:COPII-coated ER to Golgi transport vesicle"/>
    <property type="evidence" value="ECO:0007669"/>
    <property type="project" value="TreeGrafter"/>
</dbReference>
<evidence type="ECO:0000256" key="4">
    <source>
        <dbReference type="ARBA" id="ARBA00022989"/>
    </source>
</evidence>
<dbReference type="InterPro" id="IPR013320">
    <property type="entry name" value="ConA-like_dom_sf"/>
</dbReference>
<gene>
    <name evidence="8" type="ORF">PFISCL1PPCAC_7014</name>
</gene>
<evidence type="ECO:0000313" key="9">
    <source>
        <dbReference type="Proteomes" id="UP001432322"/>
    </source>
</evidence>
<keyword evidence="5 6" id="KW-0472">Membrane</keyword>
<feature type="non-terminal residue" evidence="8">
    <location>
        <position position="1"/>
    </location>
</feature>
<dbReference type="GO" id="GO:0005793">
    <property type="term" value="C:endoplasmic reticulum-Golgi intermediate compartment"/>
    <property type="evidence" value="ECO:0007669"/>
    <property type="project" value="TreeGrafter"/>
</dbReference>
<evidence type="ECO:0000256" key="3">
    <source>
        <dbReference type="ARBA" id="ARBA00022729"/>
    </source>
</evidence>
<dbReference type="Proteomes" id="UP001432322">
    <property type="component" value="Unassembled WGS sequence"/>
</dbReference>
<dbReference type="InterPro" id="IPR051136">
    <property type="entry name" value="Intracellular_Lectin-GPT"/>
</dbReference>
<dbReference type="GO" id="GO:0005537">
    <property type="term" value="F:D-mannose binding"/>
    <property type="evidence" value="ECO:0007669"/>
    <property type="project" value="TreeGrafter"/>
</dbReference>
<dbReference type="InterPro" id="IPR005052">
    <property type="entry name" value="Lectin_leg"/>
</dbReference>
<dbReference type="GO" id="GO:0000139">
    <property type="term" value="C:Golgi membrane"/>
    <property type="evidence" value="ECO:0007669"/>
    <property type="project" value="TreeGrafter"/>
</dbReference>
<comment type="caution">
    <text evidence="8">The sequence shown here is derived from an EMBL/GenBank/DDBJ whole genome shotgun (WGS) entry which is preliminary data.</text>
</comment>
<name>A0AAV5VBZ4_9BILA</name>
<protein>
    <recommendedName>
        <fullName evidence="7">L-type lectin-like domain-containing protein</fullName>
    </recommendedName>
</protein>
<dbReference type="AlphaFoldDB" id="A0AAV5VBZ4"/>
<organism evidence="8 9">
    <name type="scientific">Pristionchus fissidentatus</name>
    <dbReference type="NCBI Taxonomy" id="1538716"/>
    <lineage>
        <taxon>Eukaryota</taxon>
        <taxon>Metazoa</taxon>
        <taxon>Ecdysozoa</taxon>
        <taxon>Nematoda</taxon>
        <taxon>Chromadorea</taxon>
        <taxon>Rhabditida</taxon>
        <taxon>Rhabditina</taxon>
        <taxon>Diplogasteromorpha</taxon>
        <taxon>Diplogasteroidea</taxon>
        <taxon>Neodiplogasteridae</taxon>
        <taxon>Pristionchus</taxon>
    </lineage>
</organism>
<feature type="domain" description="L-type lectin-like" evidence="7">
    <location>
        <begin position="4"/>
        <end position="230"/>
    </location>
</feature>